<dbReference type="AlphaFoldDB" id="A0A067D3I2"/>
<dbReference type="EMBL" id="KK790962">
    <property type="protein sequence ID" value="KDO37363.1"/>
    <property type="molecule type" value="Genomic_DNA"/>
</dbReference>
<dbReference type="Pfam" id="PF00394">
    <property type="entry name" value="Cu-oxidase"/>
    <property type="match status" value="1"/>
</dbReference>
<comment type="subcellular location">
    <subcellularLocation>
        <location evidence="2">Secreted</location>
    </subcellularLocation>
</comment>
<evidence type="ECO:0000259" key="9">
    <source>
        <dbReference type="Pfam" id="PF00394"/>
    </source>
</evidence>
<dbReference type="InterPro" id="IPR008972">
    <property type="entry name" value="Cupredoxin"/>
</dbReference>
<dbReference type="Gene3D" id="2.60.40.420">
    <property type="entry name" value="Cupredoxins - blue copper proteins"/>
    <property type="match status" value="1"/>
</dbReference>
<organism evidence="11 12">
    <name type="scientific">Citrus sinensis</name>
    <name type="common">Sweet orange</name>
    <name type="synonym">Citrus aurantium var. sinensis</name>
    <dbReference type="NCBI Taxonomy" id="2711"/>
    <lineage>
        <taxon>Eukaryota</taxon>
        <taxon>Viridiplantae</taxon>
        <taxon>Streptophyta</taxon>
        <taxon>Embryophyta</taxon>
        <taxon>Tracheophyta</taxon>
        <taxon>Spermatophyta</taxon>
        <taxon>Magnoliopsida</taxon>
        <taxon>eudicotyledons</taxon>
        <taxon>Gunneridae</taxon>
        <taxon>Pentapetalae</taxon>
        <taxon>rosids</taxon>
        <taxon>malvids</taxon>
        <taxon>Sapindales</taxon>
        <taxon>Rutaceae</taxon>
        <taxon>Aurantioideae</taxon>
        <taxon>Citrus</taxon>
    </lineage>
</organism>
<evidence type="ECO:0000256" key="8">
    <source>
        <dbReference type="ARBA" id="ARBA00023180"/>
    </source>
</evidence>
<sequence>YLTISPGQIIDVLIKANQIPNKYYMSAKAHSSATDVYDDNTTTTAIVQYEGLYPSSKTPLPNLPSYDDTKASVKVLEYNTAVEIVFQGTDLLAGTDHPMHLHGYSFYVVGGGFGNFDRAKDAKRFNFVEPSLQNTIMVPKNVNGPKTFKCPKITCHEQALIHMNMCLHAWVLTDTCHKKRAWFVHCHLDHHQSWAMQMAFIVKNDRCAKAKMLPPLCELYKLCHKG</sequence>
<comment type="similarity">
    <text evidence="3">Belongs to the multicopper oxidase family.</text>
</comment>
<evidence type="ECO:0000256" key="5">
    <source>
        <dbReference type="ARBA" id="ARBA00022723"/>
    </source>
</evidence>
<evidence type="ECO:0000256" key="1">
    <source>
        <dbReference type="ARBA" id="ARBA00001935"/>
    </source>
</evidence>
<keyword evidence="5" id="KW-0479">Metal-binding</keyword>
<keyword evidence="7" id="KW-0186">Copper</keyword>
<dbReference type="GO" id="GO:0016491">
    <property type="term" value="F:oxidoreductase activity"/>
    <property type="evidence" value="ECO:0007669"/>
    <property type="project" value="InterPro"/>
</dbReference>
<dbReference type="SUPFAM" id="SSF49503">
    <property type="entry name" value="Cupredoxins"/>
    <property type="match status" value="1"/>
</dbReference>
<keyword evidence="8" id="KW-0325">Glycoprotein</keyword>
<comment type="cofactor">
    <cofactor evidence="1">
        <name>Cu cation</name>
        <dbReference type="ChEBI" id="CHEBI:23378"/>
    </cofactor>
</comment>
<dbReference type="InterPro" id="IPR001117">
    <property type="entry name" value="Cu-oxidase_2nd"/>
</dbReference>
<dbReference type="InterPro" id="IPR045087">
    <property type="entry name" value="Cu-oxidase_fam"/>
</dbReference>
<protein>
    <recommendedName>
        <fullName evidence="13">Plastocyanin-like domain-containing protein</fullName>
    </recommendedName>
</protein>
<feature type="non-terminal residue" evidence="11">
    <location>
        <position position="1"/>
    </location>
</feature>
<evidence type="ECO:0008006" key="13">
    <source>
        <dbReference type="Google" id="ProtNLM"/>
    </source>
</evidence>
<dbReference type="Pfam" id="PF07731">
    <property type="entry name" value="Cu-oxidase_2"/>
    <property type="match status" value="1"/>
</dbReference>
<evidence type="ECO:0000256" key="2">
    <source>
        <dbReference type="ARBA" id="ARBA00004613"/>
    </source>
</evidence>
<dbReference type="GO" id="GO:0005576">
    <property type="term" value="C:extracellular region"/>
    <property type="evidence" value="ECO:0007669"/>
    <property type="project" value="UniProtKB-SubCell"/>
</dbReference>
<evidence type="ECO:0000256" key="3">
    <source>
        <dbReference type="ARBA" id="ARBA00010609"/>
    </source>
</evidence>
<name>A0A067D3I2_CITSI</name>
<evidence type="ECO:0000256" key="6">
    <source>
        <dbReference type="ARBA" id="ARBA00022737"/>
    </source>
</evidence>
<feature type="domain" description="Plastocyanin-like" evidence="10">
    <location>
        <begin position="69"/>
        <end position="141"/>
    </location>
</feature>
<dbReference type="Proteomes" id="UP000027120">
    <property type="component" value="Unassembled WGS sequence"/>
</dbReference>
<keyword evidence="12" id="KW-1185">Reference proteome</keyword>
<dbReference type="PROSITE" id="PS00080">
    <property type="entry name" value="MULTICOPPER_OXIDASE2"/>
    <property type="match status" value="1"/>
</dbReference>
<dbReference type="PANTHER" id="PTHR11709:SF487">
    <property type="entry name" value="LACCASE"/>
    <property type="match status" value="1"/>
</dbReference>
<dbReference type="InterPro" id="IPR011706">
    <property type="entry name" value="Cu-oxidase_C"/>
</dbReference>
<dbReference type="GO" id="GO:0005507">
    <property type="term" value="F:copper ion binding"/>
    <property type="evidence" value="ECO:0007669"/>
    <property type="project" value="InterPro"/>
</dbReference>
<reference evidence="11 12" key="1">
    <citation type="submission" date="2014-04" db="EMBL/GenBank/DDBJ databases">
        <authorList>
            <consortium name="International Citrus Genome Consortium"/>
            <person name="Gmitter F."/>
            <person name="Chen C."/>
            <person name="Farmerie W."/>
            <person name="Harkins T."/>
            <person name="Desany B."/>
            <person name="Mohiuddin M."/>
            <person name="Kodira C."/>
            <person name="Borodovsky M."/>
            <person name="Lomsadze A."/>
            <person name="Burns P."/>
            <person name="Jenkins J."/>
            <person name="Prochnik S."/>
            <person name="Shu S."/>
            <person name="Chapman J."/>
            <person name="Pitluck S."/>
            <person name="Schmutz J."/>
            <person name="Rokhsar D."/>
        </authorList>
    </citation>
    <scope>NUCLEOTIDE SEQUENCE</scope>
</reference>
<evidence type="ECO:0000256" key="7">
    <source>
        <dbReference type="ARBA" id="ARBA00023008"/>
    </source>
</evidence>
<evidence type="ECO:0000313" key="11">
    <source>
        <dbReference type="EMBL" id="KDO37363.1"/>
    </source>
</evidence>
<evidence type="ECO:0000256" key="4">
    <source>
        <dbReference type="ARBA" id="ARBA00022525"/>
    </source>
</evidence>
<gene>
    <name evidence="11" type="ORF">CISIN_1g041358mg</name>
</gene>
<dbReference type="PANTHER" id="PTHR11709">
    <property type="entry name" value="MULTI-COPPER OXIDASE"/>
    <property type="match status" value="1"/>
</dbReference>
<accession>A0A067D3I2</accession>
<keyword evidence="4" id="KW-0964">Secreted</keyword>
<proteinExistence type="inferred from homology"/>
<evidence type="ECO:0000259" key="10">
    <source>
        <dbReference type="Pfam" id="PF07731"/>
    </source>
</evidence>
<evidence type="ECO:0000313" key="12">
    <source>
        <dbReference type="Proteomes" id="UP000027120"/>
    </source>
</evidence>
<keyword evidence="6" id="KW-0677">Repeat</keyword>
<dbReference type="InterPro" id="IPR002355">
    <property type="entry name" value="Cu_oxidase_Cu_BS"/>
</dbReference>
<dbReference type="STRING" id="2711.A0A067D3I2"/>
<feature type="domain" description="Plastocyanin-like" evidence="9">
    <location>
        <begin position="2"/>
        <end position="51"/>
    </location>
</feature>